<dbReference type="eggNOG" id="KOG3747">
    <property type="taxonomic scope" value="Eukaryota"/>
</dbReference>
<evidence type="ECO:0000256" key="5">
    <source>
        <dbReference type="ARBA" id="ARBA00022989"/>
    </source>
</evidence>
<dbReference type="OrthoDB" id="6075923at2759"/>
<dbReference type="KEGG" id="dan:6495081"/>
<evidence type="ECO:0000313" key="13">
    <source>
        <dbReference type="Proteomes" id="UP000007801"/>
    </source>
</evidence>
<keyword evidence="3" id="KW-1003">Cell membrane</keyword>
<dbReference type="STRING" id="7217.B3MI82"/>
<feature type="domain" description="Concentrative nucleoside transporter N-terminal" evidence="9">
    <location>
        <begin position="216"/>
        <end position="287"/>
    </location>
</feature>
<feature type="compositionally biased region" description="Low complexity" evidence="7">
    <location>
        <begin position="99"/>
        <end position="112"/>
    </location>
</feature>
<evidence type="ECO:0000256" key="2">
    <source>
        <dbReference type="ARBA" id="ARBA00009033"/>
    </source>
</evidence>
<organism evidence="12 13">
    <name type="scientific">Drosophila ananassae</name>
    <name type="common">Fruit fly</name>
    <dbReference type="NCBI Taxonomy" id="7217"/>
    <lineage>
        <taxon>Eukaryota</taxon>
        <taxon>Metazoa</taxon>
        <taxon>Ecdysozoa</taxon>
        <taxon>Arthropoda</taxon>
        <taxon>Hexapoda</taxon>
        <taxon>Insecta</taxon>
        <taxon>Pterygota</taxon>
        <taxon>Neoptera</taxon>
        <taxon>Endopterygota</taxon>
        <taxon>Diptera</taxon>
        <taxon>Brachycera</taxon>
        <taxon>Muscomorpha</taxon>
        <taxon>Ephydroidea</taxon>
        <taxon>Drosophilidae</taxon>
        <taxon>Drosophila</taxon>
        <taxon>Sophophora</taxon>
    </lineage>
</organism>
<feature type="domain" description="Nucleoside transporter/FeoB GTPase Gate" evidence="11">
    <location>
        <begin position="298"/>
        <end position="395"/>
    </location>
</feature>
<feature type="compositionally biased region" description="Low complexity" evidence="7">
    <location>
        <begin position="63"/>
        <end position="77"/>
    </location>
</feature>
<name>B3MI82_DROAN</name>
<evidence type="ECO:0000256" key="6">
    <source>
        <dbReference type="ARBA" id="ARBA00023136"/>
    </source>
</evidence>
<evidence type="ECO:0000259" key="9">
    <source>
        <dbReference type="Pfam" id="PF01773"/>
    </source>
</evidence>
<dbReference type="InterPro" id="IPR011642">
    <property type="entry name" value="Gate_dom"/>
</dbReference>
<proteinExistence type="inferred from homology"/>
<evidence type="ECO:0000259" key="11">
    <source>
        <dbReference type="Pfam" id="PF07670"/>
    </source>
</evidence>
<feature type="transmembrane region" description="Helical" evidence="8">
    <location>
        <begin position="551"/>
        <end position="577"/>
    </location>
</feature>
<feature type="transmembrane region" description="Helical" evidence="8">
    <location>
        <begin position="214"/>
        <end position="231"/>
    </location>
</feature>
<dbReference type="Pfam" id="PF07670">
    <property type="entry name" value="Gate"/>
    <property type="match status" value="1"/>
</dbReference>
<feature type="transmembrane region" description="Helical" evidence="8">
    <location>
        <begin position="589"/>
        <end position="610"/>
    </location>
</feature>
<evidence type="ECO:0008006" key="14">
    <source>
        <dbReference type="Google" id="ProtNLM"/>
    </source>
</evidence>
<comment type="subcellular location">
    <subcellularLocation>
        <location evidence="1">Cell membrane</location>
        <topology evidence="1">Multi-pass membrane protein</topology>
    </subcellularLocation>
</comment>
<dbReference type="CTD" id="35915"/>
<feature type="transmembrane region" description="Helical" evidence="8">
    <location>
        <begin position="182"/>
        <end position="202"/>
    </location>
</feature>
<evidence type="ECO:0000256" key="1">
    <source>
        <dbReference type="ARBA" id="ARBA00004651"/>
    </source>
</evidence>
<dbReference type="InterPro" id="IPR011657">
    <property type="entry name" value="CNT_C_dom"/>
</dbReference>
<feature type="transmembrane region" description="Helical" evidence="8">
    <location>
        <begin position="25"/>
        <end position="48"/>
    </location>
</feature>
<comment type="similarity">
    <text evidence="2">Belongs to the concentrative nucleoside transporter (CNT) (TC 2.A.41) family.</text>
</comment>
<dbReference type="GeneID" id="6495081"/>
<accession>B3MI82</accession>
<dbReference type="PANTHER" id="PTHR10590">
    <property type="entry name" value="SODIUM/NUCLEOSIDE COTRANSPORTER"/>
    <property type="match status" value="1"/>
</dbReference>
<dbReference type="InterPro" id="IPR008276">
    <property type="entry name" value="C_nuclsd_transpt"/>
</dbReference>
<feature type="transmembrane region" description="Helical" evidence="8">
    <location>
        <begin position="134"/>
        <end position="154"/>
    </location>
</feature>
<evidence type="ECO:0000256" key="3">
    <source>
        <dbReference type="ARBA" id="ARBA00022475"/>
    </source>
</evidence>
<keyword evidence="4 8" id="KW-0812">Transmembrane</keyword>
<feature type="transmembrane region" description="Helical" evidence="8">
    <location>
        <begin position="490"/>
        <end position="509"/>
    </location>
</feature>
<dbReference type="GO" id="GO:0005415">
    <property type="term" value="F:nucleoside:sodium symporter activity"/>
    <property type="evidence" value="ECO:0007669"/>
    <property type="project" value="TreeGrafter"/>
</dbReference>
<feature type="transmembrane region" description="Helical" evidence="8">
    <location>
        <begin position="238"/>
        <end position="258"/>
    </location>
</feature>
<dbReference type="HOGENOM" id="CLU_016813_3_1_1"/>
<dbReference type="PhylomeDB" id="B3MI82"/>
<evidence type="ECO:0000313" key="12">
    <source>
        <dbReference type="EMBL" id="EDV35927.1"/>
    </source>
</evidence>
<dbReference type="InParanoid" id="B3MI82"/>
<sequence length="640" mass="70675">MAEPAPAEESEEKPKPRWRRILERVILIFIHLLFIAYFIAATVIYMGYDQDNDKCFPPIEYNTTTEGTTTPLEEQPQPDQPQEPDPEANPEGEGGGAGPAEVTTETTSEGPSTTPPPKPKFVPFVLCSINWCHGYGSLVVIFVIFHILWIYYVLFKPFIGRKLYNDHIDGMIDKWIEFRSKILVSIVMLVVVIVLSTLYLIFECRDDWGKTRGLAGPIVFIAVGFAVSKHHKMVPWRIVVHGLLAQLLFAILCLRWEFGRSVFQCMGEKVTTFLSFARFGARFVYGDRIVDEFVFAFAILAVVFFFSVVTSILYYLGWMQAFLGVLGSLLQSTVGTTTCESVNAVGNIFLGMSESPLMIRPYINVLTVSELHSICVCGYATVAGSVLGAFVSFGANPAYLIAASVMAAPSALAFSKLFYPETEESQTRADNIKLAKSEDQSILDAAASGAQNAMLIVLGIVANIIAFLAIVFFFNAVVQWIFELLDISDVTLLVILSKMFWPVAFIMGVPLKDCSIIGLVIAEKSLINEFVGYKHLGELTQANEIDHRSEAIATFALCGFANPGSLGILIAALSAMAPSRRPDITRVAVRAYFAGSFVSFTSAALAGILVREDMHHKDDSKFIDIDSDSEDYVDHHMLNI</sequence>
<dbReference type="Pfam" id="PF07662">
    <property type="entry name" value="Nucleos_tra2_C"/>
    <property type="match status" value="1"/>
</dbReference>
<feature type="transmembrane region" description="Helical" evidence="8">
    <location>
        <begin position="293"/>
        <end position="316"/>
    </location>
</feature>
<dbReference type="SMR" id="B3MI82"/>
<dbReference type="PANTHER" id="PTHR10590:SF4">
    <property type="entry name" value="SOLUTE CARRIER FAMILY 28 MEMBER 3"/>
    <property type="match status" value="1"/>
</dbReference>
<keyword evidence="13" id="KW-1185">Reference proteome</keyword>
<keyword evidence="5 8" id="KW-1133">Transmembrane helix</keyword>
<dbReference type="Proteomes" id="UP000007801">
    <property type="component" value="Unassembled WGS sequence"/>
</dbReference>
<feature type="region of interest" description="Disordered" evidence="7">
    <location>
        <begin position="59"/>
        <end position="116"/>
    </location>
</feature>
<evidence type="ECO:0000256" key="7">
    <source>
        <dbReference type="SAM" id="MobiDB-lite"/>
    </source>
</evidence>
<dbReference type="EMBL" id="CH902619">
    <property type="protein sequence ID" value="EDV35927.1"/>
    <property type="molecule type" value="Genomic_DNA"/>
</dbReference>
<gene>
    <name evidence="12" type="primary">Dana\GF12226</name>
    <name evidence="12" type="synonym">dana_GLEANR_12233</name>
    <name evidence="12" type="ORF">GF12226</name>
</gene>
<dbReference type="AlphaFoldDB" id="B3MI82"/>
<evidence type="ECO:0000256" key="4">
    <source>
        <dbReference type="ARBA" id="ARBA00022692"/>
    </source>
</evidence>
<dbReference type="OMA" id="CRDRKSI"/>
<dbReference type="Pfam" id="PF01773">
    <property type="entry name" value="Nucleos_tra2_N"/>
    <property type="match status" value="1"/>
</dbReference>
<protein>
    <recommendedName>
        <fullName evidence="14">Sodium/nucleoside cotransporter</fullName>
    </recommendedName>
</protein>
<feature type="domain" description="Concentrative nucleoside transporter C-terminal" evidence="10">
    <location>
        <begin position="399"/>
        <end position="607"/>
    </location>
</feature>
<dbReference type="InterPro" id="IPR002668">
    <property type="entry name" value="CNT_N_dom"/>
</dbReference>
<evidence type="ECO:0000256" key="8">
    <source>
        <dbReference type="SAM" id="Phobius"/>
    </source>
</evidence>
<dbReference type="GO" id="GO:0005886">
    <property type="term" value="C:plasma membrane"/>
    <property type="evidence" value="ECO:0007669"/>
    <property type="project" value="UniProtKB-SubCell"/>
</dbReference>
<evidence type="ECO:0000259" key="10">
    <source>
        <dbReference type="Pfam" id="PF07662"/>
    </source>
</evidence>
<feature type="transmembrane region" description="Helical" evidence="8">
    <location>
        <begin position="455"/>
        <end position="478"/>
    </location>
</feature>
<keyword evidence="6 8" id="KW-0472">Membrane</keyword>
<reference evidence="12 13" key="1">
    <citation type="journal article" date="2007" name="Nature">
        <title>Evolution of genes and genomes on the Drosophila phylogeny.</title>
        <authorList>
            <consortium name="Drosophila 12 Genomes Consortium"/>
            <person name="Clark A.G."/>
            <person name="Eisen M.B."/>
            <person name="Smith D.R."/>
            <person name="Bergman C.M."/>
            <person name="Oliver B."/>
            <person name="Markow T.A."/>
            <person name="Kaufman T.C."/>
            <person name="Kellis M."/>
            <person name="Gelbart W."/>
            <person name="Iyer V.N."/>
            <person name="Pollard D.A."/>
            <person name="Sackton T.B."/>
            <person name="Larracuente A.M."/>
            <person name="Singh N.D."/>
            <person name="Abad J.P."/>
            <person name="Abt D.N."/>
            <person name="Adryan B."/>
            <person name="Aguade M."/>
            <person name="Akashi H."/>
            <person name="Anderson W.W."/>
            <person name="Aquadro C.F."/>
            <person name="Ardell D.H."/>
            <person name="Arguello R."/>
            <person name="Artieri C.G."/>
            <person name="Barbash D.A."/>
            <person name="Barker D."/>
            <person name="Barsanti P."/>
            <person name="Batterham P."/>
            <person name="Batzoglou S."/>
            <person name="Begun D."/>
            <person name="Bhutkar A."/>
            <person name="Blanco E."/>
            <person name="Bosak S.A."/>
            <person name="Bradley R.K."/>
            <person name="Brand A.D."/>
            <person name="Brent M.R."/>
            <person name="Brooks A.N."/>
            <person name="Brown R.H."/>
            <person name="Butlin R.K."/>
            <person name="Caggese C."/>
            <person name="Calvi B.R."/>
            <person name="Bernardo de Carvalho A."/>
            <person name="Caspi A."/>
            <person name="Castrezana S."/>
            <person name="Celniker S.E."/>
            <person name="Chang J.L."/>
            <person name="Chapple C."/>
            <person name="Chatterji S."/>
            <person name="Chinwalla A."/>
            <person name="Civetta A."/>
            <person name="Clifton S.W."/>
            <person name="Comeron J.M."/>
            <person name="Costello J.C."/>
            <person name="Coyne J.A."/>
            <person name="Daub J."/>
            <person name="David R.G."/>
            <person name="Delcher A.L."/>
            <person name="Delehaunty K."/>
            <person name="Do C.B."/>
            <person name="Ebling H."/>
            <person name="Edwards K."/>
            <person name="Eickbush T."/>
            <person name="Evans J.D."/>
            <person name="Filipski A."/>
            <person name="Findeiss S."/>
            <person name="Freyhult E."/>
            <person name="Fulton L."/>
            <person name="Fulton R."/>
            <person name="Garcia A.C."/>
            <person name="Gardiner A."/>
            <person name="Garfield D.A."/>
            <person name="Garvin B.E."/>
            <person name="Gibson G."/>
            <person name="Gilbert D."/>
            <person name="Gnerre S."/>
            <person name="Godfrey J."/>
            <person name="Good R."/>
            <person name="Gotea V."/>
            <person name="Gravely B."/>
            <person name="Greenberg A.J."/>
            <person name="Griffiths-Jones S."/>
            <person name="Gross S."/>
            <person name="Guigo R."/>
            <person name="Gustafson E.A."/>
            <person name="Haerty W."/>
            <person name="Hahn M.W."/>
            <person name="Halligan D.L."/>
            <person name="Halpern A.L."/>
            <person name="Halter G.M."/>
            <person name="Han M.V."/>
            <person name="Heger A."/>
            <person name="Hillier L."/>
            <person name="Hinrichs A.S."/>
            <person name="Holmes I."/>
            <person name="Hoskins R.A."/>
            <person name="Hubisz M.J."/>
            <person name="Hultmark D."/>
            <person name="Huntley M.A."/>
            <person name="Jaffe D.B."/>
            <person name="Jagadeeshan S."/>
            <person name="Jeck W.R."/>
            <person name="Johnson J."/>
            <person name="Jones C.D."/>
            <person name="Jordan W.C."/>
            <person name="Karpen G.H."/>
            <person name="Kataoka E."/>
            <person name="Keightley P.D."/>
            <person name="Kheradpour P."/>
            <person name="Kirkness E.F."/>
            <person name="Koerich L.B."/>
            <person name="Kristiansen K."/>
            <person name="Kudrna D."/>
            <person name="Kulathinal R.J."/>
            <person name="Kumar S."/>
            <person name="Kwok R."/>
            <person name="Lander E."/>
            <person name="Langley C.H."/>
            <person name="Lapoint R."/>
            <person name="Lazzaro B.P."/>
            <person name="Lee S.J."/>
            <person name="Levesque L."/>
            <person name="Li R."/>
            <person name="Lin C.F."/>
            <person name="Lin M.F."/>
            <person name="Lindblad-Toh K."/>
            <person name="Llopart A."/>
            <person name="Long M."/>
            <person name="Low L."/>
            <person name="Lozovsky E."/>
            <person name="Lu J."/>
            <person name="Luo M."/>
            <person name="Machado C.A."/>
            <person name="Makalowski W."/>
            <person name="Marzo M."/>
            <person name="Matsuda M."/>
            <person name="Matzkin L."/>
            <person name="McAllister B."/>
            <person name="McBride C.S."/>
            <person name="McKernan B."/>
            <person name="McKernan K."/>
            <person name="Mendez-Lago M."/>
            <person name="Minx P."/>
            <person name="Mollenhauer M.U."/>
            <person name="Montooth K."/>
            <person name="Mount S.M."/>
            <person name="Mu X."/>
            <person name="Myers E."/>
            <person name="Negre B."/>
            <person name="Newfeld S."/>
            <person name="Nielsen R."/>
            <person name="Noor M.A."/>
            <person name="O'Grady P."/>
            <person name="Pachter L."/>
            <person name="Papaceit M."/>
            <person name="Parisi M.J."/>
            <person name="Parisi M."/>
            <person name="Parts L."/>
            <person name="Pedersen J.S."/>
            <person name="Pesole G."/>
            <person name="Phillippy A.M."/>
            <person name="Ponting C.P."/>
            <person name="Pop M."/>
            <person name="Porcelli D."/>
            <person name="Powell J.R."/>
            <person name="Prohaska S."/>
            <person name="Pruitt K."/>
            <person name="Puig M."/>
            <person name="Quesneville H."/>
            <person name="Ram K.R."/>
            <person name="Rand D."/>
            <person name="Rasmussen M.D."/>
            <person name="Reed L.K."/>
            <person name="Reenan R."/>
            <person name="Reily A."/>
            <person name="Remington K.A."/>
            <person name="Rieger T.T."/>
            <person name="Ritchie M.G."/>
            <person name="Robin C."/>
            <person name="Rogers Y.H."/>
            <person name="Rohde C."/>
            <person name="Rozas J."/>
            <person name="Rubenfield M.J."/>
            <person name="Ruiz A."/>
            <person name="Russo S."/>
            <person name="Salzberg S.L."/>
            <person name="Sanchez-Gracia A."/>
            <person name="Saranga D.J."/>
            <person name="Sato H."/>
            <person name="Schaeffer S.W."/>
            <person name="Schatz M.C."/>
            <person name="Schlenke T."/>
            <person name="Schwartz R."/>
            <person name="Segarra C."/>
            <person name="Singh R.S."/>
            <person name="Sirot L."/>
            <person name="Sirota M."/>
            <person name="Sisneros N.B."/>
            <person name="Smith C.D."/>
            <person name="Smith T.F."/>
            <person name="Spieth J."/>
            <person name="Stage D.E."/>
            <person name="Stark A."/>
            <person name="Stephan W."/>
            <person name="Strausberg R.L."/>
            <person name="Strempel S."/>
            <person name="Sturgill D."/>
            <person name="Sutton G."/>
            <person name="Sutton G.G."/>
            <person name="Tao W."/>
            <person name="Teichmann S."/>
            <person name="Tobari Y.N."/>
            <person name="Tomimura Y."/>
            <person name="Tsolas J.M."/>
            <person name="Valente V.L."/>
            <person name="Venter E."/>
            <person name="Venter J.C."/>
            <person name="Vicario S."/>
            <person name="Vieira F.G."/>
            <person name="Vilella A.J."/>
            <person name="Villasante A."/>
            <person name="Walenz B."/>
            <person name="Wang J."/>
            <person name="Wasserman M."/>
            <person name="Watts T."/>
            <person name="Wilson D."/>
            <person name="Wilson R.K."/>
            <person name="Wing R.A."/>
            <person name="Wolfner M.F."/>
            <person name="Wong A."/>
            <person name="Wong G.K."/>
            <person name="Wu C.I."/>
            <person name="Wu G."/>
            <person name="Yamamoto D."/>
            <person name="Yang H.P."/>
            <person name="Yang S.P."/>
            <person name="Yorke J.A."/>
            <person name="Yoshida K."/>
            <person name="Zdobnov E."/>
            <person name="Zhang P."/>
            <person name="Zhang Y."/>
            <person name="Zimin A.V."/>
            <person name="Baldwin J."/>
            <person name="Abdouelleil A."/>
            <person name="Abdulkadir J."/>
            <person name="Abebe A."/>
            <person name="Abera B."/>
            <person name="Abreu J."/>
            <person name="Acer S.C."/>
            <person name="Aftuck L."/>
            <person name="Alexander A."/>
            <person name="An P."/>
            <person name="Anderson E."/>
            <person name="Anderson S."/>
            <person name="Arachi H."/>
            <person name="Azer M."/>
            <person name="Bachantsang P."/>
            <person name="Barry A."/>
            <person name="Bayul T."/>
            <person name="Berlin A."/>
            <person name="Bessette D."/>
            <person name="Bloom T."/>
            <person name="Blye J."/>
            <person name="Boguslavskiy L."/>
            <person name="Bonnet C."/>
            <person name="Boukhgalter B."/>
            <person name="Bourzgui I."/>
            <person name="Brown A."/>
            <person name="Cahill P."/>
            <person name="Channer S."/>
            <person name="Cheshatsang Y."/>
            <person name="Chuda L."/>
            <person name="Citroen M."/>
            <person name="Collymore A."/>
            <person name="Cooke P."/>
            <person name="Costello M."/>
            <person name="D'Aco K."/>
            <person name="Daza R."/>
            <person name="De Haan G."/>
            <person name="DeGray S."/>
            <person name="DeMaso C."/>
            <person name="Dhargay N."/>
            <person name="Dooley K."/>
            <person name="Dooley E."/>
            <person name="Doricent M."/>
            <person name="Dorje P."/>
            <person name="Dorjee K."/>
            <person name="Dupes A."/>
            <person name="Elong R."/>
            <person name="Falk J."/>
            <person name="Farina A."/>
            <person name="Faro S."/>
            <person name="Ferguson D."/>
            <person name="Fisher S."/>
            <person name="Foley C.D."/>
            <person name="Franke A."/>
            <person name="Friedrich D."/>
            <person name="Gadbois L."/>
            <person name="Gearin G."/>
            <person name="Gearin C.R."/>
            <person name="Giannoukos G."/>
            <person name="Goode T."/>
            <person name="Graham J."/>
            <person name="Grandbois E."/>
            <person name="Grewal S."/>
            <person name="Gyaltsen K."/>
            <person name="Hafez N."/>
            <person name="Hagos B."/>
            <person name="Hall J."/>
            <person name="Henson C."/>
            <person name="Hollinger A."/>
            <person name="Honan T."/>
            <person name="Huard M.D."/>
            <person name="Hughes L."/>
            <person name="Hurhula B."/>
            <person name="Husby M.E."/>
            <person name="Kamat A."/>
            <person name="Kanga B."/>
            <person name="Kashin S."/>
            <person name="Khazanovich D."/>
            <person name="Kisner P."/>
            <person name="Lance K."/>
            <person name="Lara M."/>
            <person name="Lee W."/>
            <person name="Lennon N."/>
            <person name="Letendre F."/>
            <person name="LeVine R."/>
            <person name="Lipovsky A."/>
            <person name="Liu X."/>
            <person name="Liu J."/>
            <person name="Liu S."/>
            <person name="Lokyitsang T."/>
            <person name="Lokyitsang Y."/>
            <person name="Lubonja R."/>
            <person name="Lui A."/>
            <person name="MacDonald P."/>
            <person name="Magnisalis V."/>
            <person name="Maru K."/>
            <person name="Matthews C."/>
            <person name="McCusker W."/>
            <person name="McDonough S."/>
            <person name="Mehta T."/>
            <person name="Meldrim J."/>
            <person name="Meneus L."/>
            <person name="Mihai O."/>
            <person name="Mihalev A."/>
            <person name="Mihova T."/>
            <person name="Mittelman R."/>
            <person name="Mlenga V."/>
            <person name="Montmayeur A."/>
            <person name="Mulrain L."/>
            <person name="Navidi A."/>
            <person name="Naylor J."/>
            <person name="Negash T."/>
            <person name="Nguyen T."/>
            <person name="Nguyen N."/>
            <person name="Nicol R."/>
            <person name="Norbu C."/>
            <person name="Norbu N."/>
            <person name="Novod N."/>
            <person name="O'Neill B."/>
            <person name="Osman S."/>
            <person name="Markiewicz E."/>
            <person name="Oyono O.L."/>
            <person name="Patti C."/>
            <person name="Phunkhang P."/>
            <person name="Pierre F."/>
            <person name="Priest M."/>
            <person name="Raghuraman S."/>
            <person name="Rege F."/>
            <person name="Reyes R."/>
            <person name="Rise C."/>
            <person name="Rogov P."/>
            <person name="Ross K."/>
            <person name="Ryan E."/>
            <person name="Settipalli S."/>
            <person name="Shea T."/>
            <person name="Sherpa N."/>
            <person name="Shi L."/>
            <person name="Shih D."/>
            <person name="Sparrow T."/>
            <person name="Spaulding J."/>
            <person name="Stalker J."/>
            <person name="Stange-Thomann N."/>
            <person name="Stavropoulos S."/>
            <person name="Stone C."/>
            <person name="Strader C."/>
            <person name="Tesfaye S."/>
            <person name="Thomson T."/>
            <person name="Thoulutsang Y."/>
            <person name="Thoulutsang D."/>
            <person name="Topham K."/>
            <person name="Topping I."/>
            <person name="Tsamla T."/>
            <person name="Vassiliev H."/>
            <person name="Vo A."/>
            <person name="Wangchuk T."/>
            <person name="Wangdi T."/>
            <person name="Weiand M."/>
            <person name="Wilkinson J."/>
            <person name="Wilson A."/>
            <person name="Yadav S."/>
            <person name="Young G."/>
            <person name="Yu Q."/>
            <person name="Zembek L."/>
            <person name="Zhong D."/>
            <person name="Zimmer A."/>
            <person name="Zwirko Z."/>
            <person name="Jaffe D.B."/>
            <person name="Alvarez P."/>
            <person name="Brockman W."/>
            <person name="Butler J."/>
            <person name="Chin C."/>
            <person name="Gnerre S."/>
            <person name="Grabherr M."/>
            <person name="Kleber M."/>
            <person name="Mauceli E."/>
            <person name="MacCallum I."/>
        </authorList>
    </citation>
    <scope>NUCLEOTIDE SEQUENCE [LARGE SCALE GENOMIC DNA]</scope>
    <source>
        <strain evidence="13">Tucson 14024-0371.13</strain>
    </source>
</reference>